<dbReference type="PANTHER" id="PTHR11533">
    <property type="entry name" value="PROTEASE M1 ZINC METALLOPROTEASE"/>
    <property type="match status" value="1"/>
</dbReference>
<dbReference type="KEGG" id="muh:HYN43_013880"/>
<name>A0A494VM04_9SPHI</name>
<dbReference type="EMBL" id="CP032869">
    <property type="protein sequence ID" value="AYL96316.1"/>
    <property type="molecule type" value="Genomic_DNA"/>
</dbReference>
<dbReference type="InterPro" id="IPR027268">
    <property type="entry name" value="Peptidase_M4/M1_CTD_sf"/>
</dbReference>
<dbReference type="Gene3D" id="1.10.390.10">
    <property type="entry name" value="Neutral Protease Domain 2"/>
    <property type="match status" value="1"/>
</dbReference>
<dbReference type="InterPro" id="IPR014782">
    <property type="entry name" value="Peptidase_M1_dom"/>
</dbReference>
<dbReference type="GO" id="GO:0008270">
    <property type="term" value="F:zinc ion binding"/>
    <property type="evidence" value="ECO:0007669"/>
    <property type="project" value="InterPro"/>
</dbReference>
<evidence type="ECO:0000313" key="3">
    <source>
        <dbReference type="EMBL" id="AYL96316.1"/>
    </source>
</evidence>
<reference evidence="3 4" key="1">
    <citation type="submission" date="2018-10" db="EMBL/GenBank/DDBJ databases">
        <title>Genome sequencing of Mucilaginibacter sp. HYN0043.</title>
        <authorList>
            <person name="Kim M."/>
            <person name="Yi H."/>
        </authorList>
    </citation>
    <scope>NUCLEOTIDE SEQUENCE [LARGE SCALE GENOMIC DNA]</scope>
    <source>
        <strain evidence="3 4">HYN0043</strain>
    </source>
</reference>
<dbReference type="RefSeq" id="WP_119409914.1">
    <property type="nucleotide sequence ID" value="NZ_CP032869.1"/>
</dbReference>
<feature type="domain" description="Peptidase M1 membrane alanine aminopeptidase" evidence="2">
    <location>
        <begin position="404"/>
        <end position="561"/>
    </location>
</feature>
<sequence length="661" mass="74718">MKLKSIGIALLSVLTISAAAQKQKLNPNDTTSNYNPAAAFSPMFYTEKGNDYHSANGAPGAKYWQNRADYTLNVTLDTVTKTISGTEVINYVNNSPDALPYLWLQLDQNTYKKDARSNFFTDRTPAADQHTDGYQIESVSVDYGDVIKAIPFVITDARMQVRLAHPLQKGPIRLRIKYHYTIPGTFGGRTDYCDTKNGKIYEIAQWFPRMCVYDDSHGWDTLPFLGSGEFYLDYGDIDYSVTVPWDMIVAGSGELQNPKEVLTAKQIARLEQARNSDKTIMIRDLAEVNDPASRPVNKGTLTWHFKMLNTRDVAFGASKAFIWDAARVNLPGGKKSMAMSVYPAESYGNDAWGRATEYLKKSIEYFSEKWFVYPYPVAINEAGIAGGMEYPGIVFDGITDKGSVLYWVTAHEIGHNWFPMIVGSNERRYAWMDEGLNTFIDIYASDAFNKGEYAPKRDSEYAPGGGNPADEIIPSLLDPQSPGIMTAPDAIPEKYRHPLTYYKPAFGLVLLREQILGKDRFDYAFKNYIAQWAYKHPQPDDFFRSMENGAGEDLSWFWKGWFYNNWLLDIALIDAKYAGKDASKGITINVVNKEQLPMPFTVEVKFKDGSKKRFYLPVETWLQYKQITYTLPTTQEAESVTVDPDAALPDLNRANNTLKIK</sequence>
<proteinExistence type="predicted"/>
<dbReference type="AlphaFoldDB" id="A0A494VM04"/>
<organism evidence="3 4">
    <name type="scientific">Mucilaginibacter celer</name>
    <dbReference type="NCBI Taxonomy" id="2305508"/>
    <lineage>
        <taxon>Bacteria</taxon>
        <taxon>Pseudomonadati</taxon>
        <taxon>Bacteroidota</taxon>
        <taxon>Sphingobacteriia</taxon>
        <taxon>Sphingobacteriales</taxon>
        <taxon>Sphingobacteriaceae</taxon>
        <taxon>Mucilaginibacter</taxon>
    </lineage>
</organism>
<dbReference type="GO" id="GO:0005615">
    <property type="term" value="C:extracellular space"/>
    <property type="evidence" value="ECO:0007669"/>
    <property type="project" value="TreeGrafter"/>
</dbReference>
<dbReference type="Pfam" id="PF01433">
    <property type="entry name" value="Peptidase_M1"/>
    <property type="match status" value="1"/>
</dbReference>
<dbReference type="Proteomes" id="UP000270046">
    <property type="component" value="Chromosome"/>
</dbReference>
<keyword evidence="1" id="KW-0732">Signal</keyword>
<gene>
    <name evidence="3" type="ORF">HYN43_013880</name>
</gene>
<dbReference type="InterPro" id="IPR050344">
    <property type="entry name" value="Peptidase_M1_aminopeptidases"/>
</dbReference>
<dbReference type="CDD" id="cd09604">
    <property type="entry name" value="M1_APN_like"/>
    <property type="match status" value="1"/>
</dbReference>
<keyword evidence="4" id="KW-1185">Reference proteome</keyword>
<dbReference type="SUPFAM" id="SSF55486">
    <property type="entry name" value="Metalloproteases ('zincins'), catalytic domain"/>
    <property type="match status" value="1"/>
</dbReference>
<feature type="chain" id="PRO_5019767529" evidence="1">
    <location>
        <begin position="21"/>
        <end position="661"/>
    </location>
</feature>
<feature type="signal peptide" evidence="1">
    <location>
        <begin position="1"/>
        <end position="20"/>
    </location>
</feature>
<dbReference type="GO" id="GO:0043171">
    <property type="term" value="P:peptide catabolic process"/>
    <property type="evidence" value="ECO:0007669"/>
    <property type="project" value="TreeGrafter"/>
</dbReference>
<dbReference type="OrthoDB" id="9814383at2"/>
<dbReference type="GO" id="GO:0005737">
    <property type="term" value="C:cytoplasm"/>
    <property type="evidence" value="ECO:0007669"/>
    <property type="project" value="TreeGrafter"/>
</dbReference>
<evidence type="ECO:0000313" key="4">
    <source>
        <dbReference type="Proteomes" id="UP000270046"/>
    </source>
</evidence>
<dbReference type="GO" id="GO:0016020">
    <property type="term" value="C:membrane"/>
    <property type="evidence" value="ECO:0007669"/>
    <property type="project" value="TreeGrafter"/>
</dbReference>
<accession>A0A494VM04</accession>
<dbReference type="GO" id="GO:0042277">
    <property type="term" value="F:peptide binding"/>
    <property type="evidence" value="ECO:0007669"/>
    <property type="project" value="TreeGrafter"/>
</dbReference>
<protein>
    <submittedName>
        <fullName evidence="3">M1 family peptidase</fullName>
    </submittedName>
</protein>
<dbReference type="PANTHER" id="PTHR11533:SF174">
    <property type="entry name" value="PUROMYCIN-SENSITIVE AMINOPEPTIDASE-RELATED"/>
    <property type="match status" value="1"/>
</dbReference>
<evidence type="ECO:0000256" key="1">
    <source>
        <dbReference type="SAM" id="SignalP"/>
    </source>
</evidence>
<dbReference type="GO" id="GO:0070006">
    <property type="term" value="F:metalloaminopeptidase activity"/>
    <property type="evidence" value="ECO:0007669"/>
    <property type="project" value="TreeGrafter"/>
</dbReference>
<evidence type="ECO:0000259" key="2">
    <source>
        <dbReference type="Pfam" id="PF01433"/>
    </source>
</evidence>